<keyword evidence="2" id="KW-1185">Reference proteome</keyword>
<organism evidence="1 2">
    <name type="scientific">Actinoplanes campanulatus</name>
    <dbReference type="NCBI Taxonomy" id="113559"/>
    <lineage>
        <taxon>Bacteria</taxon>
        <taxon>Bacillati</taxon>
        <taxon>Actinomycetota</taxon>
        <taxon>Actinomycetes</taxon>
        <taxon>Micromonosporales</taxon>
        <taxon>Micromonosporaceae</taxon>
        <taxon>Actinoplanes</taxon>
    </lineage>
</organism>
<dbReference type="Proteomes" id="UP000590749">
    <property type="component" value="Unassembled WGS sequence"/>
</dbReference>
<sequence length="72" mass="7850">MRHRSRRFRVGARRRIGDRGEVTACLTQTGDGPTWLTINAAHMVGVSVDIALLDTAELRDALTGLLLAAGYE</sequence>
<evidence type="ECO:0000313" key="2">
    <source>
        <dbReference type="Proteomes" id="UP000590749"/>
    </source>
</evidence>
<reference evidence="1 2" key="1">
    <citation type="submission" date="2020-08" db="EMBL/GenBank/DDBJ databases">
        <title>Genomic Encyclopedia of Type Strains, Phase III (KMG-III): the genomes of soil and plant-associated and newly described type strains.</title>
        <authorList>
            <person name="Whitman W."/>
        </authorList>
    </citation>
    <scope>NUCLEOTIDE SEQUENCE [LARGE SCALE GENOMIC DNA]</scope>
    <source>
        <strain evidence="1 2">CECT 3287</strain>
    </source>
</reference>
<name>A0A7W5ANH5_9ACTN</name>
<comment type="caution">
    <text evidence="1">The sequence shown here is derived from an EMBL/GenBank/DDBJ whole genome shotgun (WGS) entry which is preliminary data.</text>
</comment>
<dbReference type="AlphaFoldDB" id="A0A7W5ANH5"/>
<evidence type="ECO:0000313" key="1">
    <source>
        <dbReference type="EMBL" id="MBB3099029.1"/>
    </source>
</evidence>
<protein>
    <submittedName>
        <fullName evidence="1">Uncharacterized protein</fullName>
    </submittedName>
</protein>
<gene>
    <name evidence="1" type="ORF">FHR83_006735</name>
</gene>
<dbReference type="EMBL" id="JACHXF010000017">
    <property type="protein sequence ID" value="MBB3099029.1"/>
    <property type="molecule type" value="Genomic_DNA"/>
</dbReference>
<proteinExistence type="predicted"/>
<dbReference type="RefSeq" id="WP_183225112.1">
    <property type="nucleotide sequence ID" value="NZ_BMPW01000020.1"/>
</dbReference>
<accession>A0A7W5ANH5</accession>